<keyword evidence="8" id="KW-0406">Ion transport</keyword>
<evidence type="ECO:0000256" key="4">
    <source>
        <dbReference type="ARBA" id="ARBA00022692"/>
    </source>
</evidence>
<evidence type="ECO:0000259" key="12">
    <source>
        <dbReference type="PROSITE" id="PS51384"/>
    </source>
</evidence>
<evidence type="ECO:0000313" key="14">
    <source>
        <dbReference type="Proteomes" id="UP001595075"/>
    </source>
</evidence>
<dbReference type="PANTHER" id="PTHR32361">
    <property type="entry name" value="FERRIC/CUPRIC REDUCTASE TRANSMEMBRANE COMPONENT"/>
    <property type="match status" value="1"/>
</dbReference>
<keyword evidence="3" id="KW-0813">Transport</keyword>
<evidence type="ECO:0000256" key="8">
    <source>
        <dbReference type="ARBA" id="ARBA00023065"/>
    </source>
</evidence>
<dbReference type="Gene3D" id="3.40.50.80">
    <property type="entry name" value="Nucleotide-binding domain of ferredoxin-NADP reductase (FNR) module"/>
    <property type="match status" value="2"/>
</dbReference>
<dbReference type="Pfam" id="PF01794">
    <property type="entry name" value="Ferric_reduct"/>
    <property type="match status" value="1"/>
</dbReference>
<dbReference type="EMBL" id="JAZHXI010000004">
    <property type="protein sequence ID" value="KAL2072234.1"/>
    <property type="molecule type" value="Genomic_DNA"/>
</dbReference>
<evidence type="ECO:0000256" key="6">
    <source>
        <dbReference type="ARBA" id="ARBA00022989"/>
    </source>
</evidence>
<feature type="region of interest" description="Disordered" evidence="10">
    <location>
        <begin position="116"/>
        <end position="152"/>
    </location>
</feature>
<accession>A0ABR4CQK9</accession>
<dbReference type="PANTHER" id="PTHR32361:SF28">
    <property type="entry name" value="FRP1P"/>
    <property type="match status" value="1"/>
</dbReference>
<dbReference type="InterPro" id="IPR013121">
    <property type="entry name" value="Fe_red_NAD-bd_6"/>
</dbReference>
<feature type="transmembrane region" description="Helical" evidence="11">
    <location>
        <begin position="320"/>
        <end position="338"/>
    </location>
</feature>
<sequence length="635" mass="71278">MESDWLREGIRYALRTPIYTSETGEDPPPSRDPRIRKLIEKVLFSRRFILTYHIVILGFVVLLSASHWTAKAVRWRRRRLSRLQILKDEDEYDGDAKAIKPAPLLTSREDETFVYSSGSSTLEGTASPSRKDVDENEATPLLKSSPNRHPRNSKASLVRALMIYQPRPIPLINKVLPSNGTSVVILAFLGLNLFYIFYDIGINVIDFVVLADRLGLVFSANIPLLYLLAAKNQPLKLLTGRSYESLNIFHRRLGELLCLEGLFHAAGFLAVWYVLFRPNGFGLVRFLLLRRNLIGTGMLLAYELLYFTSLGSFRQRWYELFLGFHVVLQMLALLGLYFHHTTGRPYALAALIIFILDRIVHRLSMKSMTIDCQTKILEDEETVKISSNITLRPKPGLLGLFRISLDCGWQATDHIFITVPSLGKKHILQAHPFTIASAPPKPGDDTAQMDLIIRAQDGFSRDLLNAARLHKTLKLRIDGPYGSSHARDMLEDADLALLVAGGSGIAVSWPLVRHLLTVNRSTDTEIAPKSSLRKQKIFLIWVIHEAAHLSWIGREALAEAELLGAEIIIPQATEEVGRPDLKSMVTDLVELHGRGGRTSVVASGPDGMGRLVRNTCAEMVREGRDVKVAVEKFGW</sequence>
<comment type="caution">
    <text evidence="13">The sequence shown here is derived from an EMBL/GenBank/DDBJ whole genome shotgun (WGS) entry which is preliminary data.</text>
</comment>
<evidence type="ECO:0000256" key="9">
    <source>
        <dbReference type="ARBA" id="ARBA00023136"/>
    </source>
</evidence>
<evidence type="ECO:0000256" key="3">
    <source>
        <dbReference type="ARBA" id="ARBA00022448"/>
    </source>
</evidence>
<protein>
    <recommendedName>
        <fullName evidence="12">FAD-binding FR-type domain-containing protein</fullName>
    </recommendedName>
</protein>
<evidence type="ECO:0000256" key="5">
    <source>
        <dbReference type="ARBA" id="ARBA00022982"/>
    </source>
</evidence>
<keyword evidence="9 11" id="KW-0472">Membrane</keyword>
<dbReference type="Pfam" id="PF08030">
    <property type="entry name" value="NAD_binding_6"/>
    <property type="match status" value="1"/>
</dbReference>
<feature type="transmembrane region" description="Helical" evidence="11">
    <location>
        <begin position="50"/>
        <end position="70"/>
    </location>
</feature>
<keyword evidence="14" id="KW-1185">Reference proteome</keyword>
<dbReference type="InterPro" id="IPR051410">
    <property type="entry name" value="Ferric/Cupric_Reductase"/>
</dbReference>
<keyword evidence="4 11" id="KW-0812">Transmembrane</keyword>
<dbReference type="InterPro" id="IPR017927">
    <property type="entry name" value="FAD-bd_FR_type"/>
</dbReference>
<dbReference type="SFLD" id="SFLDS00052">
    <property type="entry name" value="Ferric_Reductase_Domain"/>
    <property type="match status" value="1"/>
</dbReference>
<dbReference type="InterPro" id="IPR013112">
    <property type="entry name" value="FAD-bd_8"/>
</dbReference>
<comment type="similarity">
    <text evidence="2">Belongs to the ferric reductase (FRE) family.</text>
</comment>
<name>A0ABR4CQK9_9HELO</name>
<dbReference type="SFLD" id="SFLDG01168">
    <property type="entry name" value="Ferric_reductase_subgroup_(FRE"/>
    <property type="match status" value="1"/>
</dbReference>
<organism evidence="13 14">
    <name type="scientific">Oculimacula yallundae</name>
    <dbReference type="NCBI Taxonomy" id="86028"/>
    <lineage>
        <taxon>Eukaryota</taxon>
        <taxon>Fungi</taxon>
        <taxon>Dikarya</taxon>
        <taxon>Ascomycota</taxon>
        <taxon>Pezizomycotina</taxon>
        <taxon>Leotiomycetes</taxon>
        <taxon>Helotiales</taxon>
        <taxon>Ploettnerulaceae</taxon>
        <taxon>Oculimacula</taxon>
    </lineage>
</organism>
<dbReference type="InterPro" id="IPR013130">
    <property type="entry name" value="Fe3_Rdtase_TM_dom"/>
</dbReference>
<evidence type="ECO:0000256" key="10">
    <source>
        <dbReference type="SAM" id="MobiDB-lite"/>
    </source>
</evidence>
<evidence type="ECO:0000256" key="2">
    <source>
        <dbReference type="ARBA" id="ARBA00006278"/>
    </source>
</evidence>
<keyword evidence="5" id="KW-0249">Electron transport</keyword>
<dbReference type="PROSITE" id="PS51384">
    <property type="entry name" value="FAD_FR"/>
    <property type="match status" value="1"/>
</dbReference>
<proteinExistence type="inferred from homology"/>
<keyword evidence="7" id="KW-0560">Oxidoreductase</keyword>
<dbReference type="Proteomes" id="UP001595075">
    <property type="component" value="Unassembled WGS sequence"/>
</dbReference>
<evidence type="ECO:0000256" key="1">
    <source>
        <dbReference type="ARBA" id="ARBA00004141"/>
    </source>
</evidence>
<feature type="domain" description="FAD-binding FR-type" evidence="12">
    <location>
        <begin position="367"/>
        <end position="487"/>
    </location>
</feature>
<feature type="transmembrane region" description="Helical" evidence="11">
    <location>
        <begin position="288"/>
        <end position="308"/>
    </location>
</feature>
<evidence type="ECO:0000313" key="13">
    <source>
        <dbReference type="EMBL" id="KAL2072234.1"/>
    </source>
</evidence>
<feature type="transmembrane region" description="Helical" evidence="11">
    <location>
        <begin position="175"/>
        <end position="198"/>
    </location>
</feature>
<dbReference type="Pfam" id="PF08022">
    <property type="entry name" value="FAD_binding_8"/>
    <property type="match status" value="1"/>
</dbReference>
<dbReference type="SUPFAM" id="SSF52343">
    <property type="entry name" value="Ferredoxin reductase-like, C-terminal NADP-linked domain"/>
    <property type="match status" value="1"/>
</dbReference>
<gene>
    <name evidence="13" type="ORF">VTL71DRAFT_11577</name>
</gene>
<feature type="compositionally biased region" description="Polar residues" evidence="10">
    <location>
        <begin position="116"/>
        <end position="128"/>
    </location>
</feature>
<keyword evidence="6 11" id="KW-1133">Transmembrane helix</keyword>
<reference evidence="13 14" key="1">
    <citation type="journal article" date="2024" name="Commun. Biol.">
        <title>Comparative genomic analysis of thermophilic fungi reveals convergent evolutionary adaptations and gene losses.</title>
        <authorList>
            <person name="Steindorff A.S."/>
            <person name="Aguilar-Pontes M.V."/>
            <person name="Robinson A.J."/>
            <person name="Andreopoulos B."/>
            <person name="LaButti K."/>
            <person name="Kuo A."/>
            <person name="Mondo S."/>
            <person name="Riley R."/>
            <person name="Otillar R."/>
            <person name="Haridas S."/>
            <person name="Lipzen A."/>
            <person name="Grimwood J."/>
            <person name="Schmutz J."/>
            <person name="Clum A."/>
            <person name="Reid I.D."/>
            <person name="Moisan M.C."/>
            <person name="Butler G."/>
            <person name="Nguyen T.T.M."/>
            <person name="Dewar K."/>
            <person name="Conant G."/>
            <person name="Drula E."/>
            <person name="Henrissat B."/>
            <person name="Hansel C."/>
            <person name="Singer S."/>
            <person name="Hutchinson M.I."/>
            <person name="de Vries R.P."/>
            <person name="Natvig D.O."/>
            <person name="Powell A.J."/>
            <person name="Tsang A."/>
            <person name="Grigoriev I.V."/>
        </authorList>
    </citation>
    <scope>NUCLEOTIDE SEQUENCE [LARGE SCALE GENOMIC DNA]</scope>
    <source>
        <strain evidence="13 14">CBS 494.80</strain>
    </source>
</reference>
<evidence type="ECO:0000256" key="11">
    <source>
        <dbReference type="SAM" id="Phobius"/>
    </source>
</evidence>
<dbReference type="InterPro" id="IPR039261">
    <property type="entry name" value="FNR_nucleotide-bd"/>
</dbReference>
<feature type="transmembrane region" description="Helical" evidence="11">
    <location>
        <begin position="256"/>
        <end position="276"/>
    </location>
</feature>
<feature type="transmembrane region" description="Helical" evidence="11">
    <location>
        <begin position="204"/>
        <end position="228"/>
    </location>
</feature>
<comment type="subcellular location">
    <subcellularLocation>
        <location evidence="1">Membrane</location>
        <topology evidence="1">Multi-pass membrane protein</topology>
    </subcellularLocation>
</comment>
<dbReference type="CDD" id="cd06186">
    <property type="entry name" value="NOX_Duox_like_FAD_NADP"/>
    <property type="match status" value="1"/>
</dbReference>
<evidence type="ECO:0000256" key="7">
    <source>
        <dbReference type="ARBA" id="ARBA00023002"/>
    </source>
</evidence>